<sequence>MKCIQLNSPLLPLHSQLKHQQQLRHAKQLWPTTNKPTRTIQLIQHSASLSPLQTKALPHSILFAATSPPKTGDISVFIQTSGLLLFVYWIANFVVPDLISKYYGFDKVSEDQKDDGVKNTEDKSQVSSRPKKRGFNSTKT</sequence>
<keyword evidence="3" id="KW-1185">Reference proteome</keyword>
<gene>
    <name evidence="2" type="ORF">O6P43_013688</name>
</gene>
<comment type="caution">
    <text evidence="2">The sequence shown here is derived from an EMBL/GenBank/DDBJ whole genome shotgun (WGS) entry which is preliminary data.</text>
</comment>
<dbReference type="AlphaFoldDB" id="A0AAD7LTF3"/>
<evidence type="ECO:0000313" key="2">
    <source>
        <dbReference type="EMBL" id="KAJ7963782.1"/>
    </source>
</evidence>
<dbReference type="Proteomes" id="UP001163823">
    <property type="component" value="Chromosome 6"/>
</dbReference>
<organism evidence="2 3">
    <name type="scientific">Quillaja saponaria</name>
    <name type="common">Soap bark tree</name>
    <dbReference type="NCBI Taxonomy" id="32244"/>
    <lineage>
        <taxon>Eukaryota</taxon>
        <taxon>Viridiplantae</taxon>
        <taxon>Streptophyta</taxon>
        <taxon>Embryophyta</taxon>
        <taxon>Tracheophyta</taxon>
        <taxon>Spermatophyta</taxon>
        <taxon>Magnoliopsida</taxon>
        <taxon>eudicotyledons</taxon>
        <taxon>Gunneridae</taxon>
        <taxon>Pentapetalae</taxon>
        <taxon>rosids</taxon>
        <taxon>fabids</taxon>
        <taxon>Fabales</taxon>
        <taxon>Quillajaceae</taxon>
        <taxon>Quillaja</taxon>
    </lineage>
</organism>
<dbReference type="PANTHER" id="PTHR37196:SF2">
    <property type="entry name" value="TRANSMEMBRANE PROTEIN"/>
    <property type="match status" value="1"/>
</dbReference>
<dbReference type="KEGG" id="qsa:O6P43_013688"/>
<dbReference type="EMBL" id="JARAOO010000006">
    <property type="protein sequence ID" value="KAJ7963782.1"/>
    <property type="molecule type" value="Genomic_DNA"/>
</dbReference>
<accession>A0AAD7LTF3</accession>
<feature type="compositionally biased region" description="Basic and acidic residues" evidence="1">
    <location>
        <begin position="110"/>
        <end position="124"/>
    </location>
</feature>
<evidence type="ECO:0000256" key="1">
    <source>
        <dbReference type="SAM" id="MobiDB-lite"/>
    </source>
</evidence>
<protein>
    <submittedName>
        <fullName evidence="2">Glutathione transport system permease gsiD</fullName>
    </submittedName>
</protein>
<dbReference type="PANTHER" id="PTHR37196">
    <property type="entry name" value="TRANSMEMBRANE PROTEIN"/>
    <property type="match status" value="1"/>
</dbReference>
<evidence type="ECO:0000313" key="3">
    <source>
        <dbReference type="Proteomes" id="UP001163823"/>
    </source>
</evidence>
<feature type="region of interest" description="Disordered" evidence="1">
    <location>
        <begin position="110"/>
        <end position="140"/>
    </location>
</feature>
<name>A0AAD7LTF3_QUISA</name>
<proteinExistence type="predicted"/>
<reference evidence="2" key="1">
    <citation type="journal article" date="2023" name="Science">
        <title>Elucidation of the pathway for biosynthesis of saponin adjuvants from the soapbark tree.</title>
        <authorList>
            <person name="Reed J."/>
            <person name="Orme A."/>
            <person name="El-Demerdash A."/>
            <person name="Owen C."/>
            <person name="Martin L.B.B."/>
            <person name="Misra R.C."/>
            <person name="Kikuchi S."/>
            <person name="Rejzek M."/>
            <person name="Martin A.C."/>
            <person name="Harkess A."/>
            <person name="Leebens-Mack J."/>
            <person name="Louveau T."/>
            <person name="Stephenson M.J."/>
            <person name="Osbourn A."/>
        </authorList>
    </citation>
    <scope>NUCLEOTIDE SEQUENCE</scope>
    <source>
        <strain evidence="2">S10</strain>
    </source>
</reference>